<evidence type="ECO:0000313" key="3">
    <source>
        <dbReference type="Proteomes" id="UP000724268"/>
    </source>
</evidence>
<dbReference type="CDD" id="cd02042">
    <property type="entry name" value="ParAB_family"/>
    <property type="match status" value="1"/>
</dbReference>
<reference evidence="2 3" key="1">
    <citation type="submission" date="2021-07" db="EMBL/GenBank/DDBJ databases">
        <title>Thermus aquaticus gen. n. and sp. n., a nonsporulating extreme thermophile.</title>
        <authorList>
            <person name="Hu C.-J."/>
            <person name="Li W.-J."/>
            <person name="Xian W.-D."/>
        </authorList>
    </citation>
    <scope>NUCLEOTIDE SEQUENCE [LARGE SCALE GENOMIC DNA]</scope>
    <source>
        <strain evidence="2 3">SYSU G05001</strain>
    </source>
</reference>
<sequence>MEAMILAVTGFKGGVGKTTTAVHLAAFLSQRAPTLLVDGDPNRSATGWHRRGGLPFTVADERVAARYAKGHTHVVIDTQARPSREDLLALAEGVDLLVLPTSPDALALEALLATLEALEAVQARYRVLLTLVPPRPSRDGEEARILLRERGVPLFEGWVRRTATFPKAALQGMPVYALPDPRARLAWEDYLRVGEEVLGEQVR</sequence>
<protein>
    <submittedName>
        <fullName evidence="2">ParA family protein</fullName>
    </submittedName>
</protein>
<keyword evidence="3" id="KW-1185">Reference proteome</keyword>
<proteinExistence type="predicted"/>
<feature type="domain" description="CobQ/CobB/MinD/ParA nucleotide binding" evidence="1">
    <location>
        <begin position="6"/>
        <end position="175"/>
    </location>
</feature>
<comment type="caution">
    <text evidence="2">The sequence shown here is derived from an EMBL/GenBank/DDBJ whole genome shotgun (WGS) entry which is preliminary data.</text>
</comment>
<accession>A0ABS7A131</accession>
<organism evidence="2 3">
    <name type="scientific">Thermus brevis</name>
    <dbReference type="NCBI Taxonomy" id="2862456"/>
    <lineage>
        <taxon>Bacteria</taxon>
        <taxon>Thermotogati</taxon>
        <taxon>Deinococcota</taxon>
        <taxon>Deinococci</taxon>
        <taxon>Thermales</taxon>
        <taxon>Thermaceae</taxon>
        <taxon>Thermus</taxon>
    </lineage>
</organism>
<dbReference type="PANTHER" id="PTHR13696">
    <property type="entry name" value="P-LOOP CONTAINING NUCLEOSIDE TRIPHOSPHATE HYDROLASE"/>
    <property type="match status" value="1"/>
</dbReference>
<dbReference type="SUPFAM" id="SSF52540">
    <property type="entry name" value="P-loop containing nucleoside triphosphate hydrolases"/>
    <property type="match status" value="1"/>
</dbReference>
<dbReference type="Gene3D" id="3.40.50.300">
    <property type="entry name" value="P-loop containing nucleotide triphosphate hydrolases"/>
    <property type="match status" value="1"/>
</dbReference>
<dbReference type="Proteomes" id="UP000724268">
    <property type="component" value="Unassembled WGS sequence"/>
</dbReference>
<dbReference type="PIRSF" id="PIRSF009320">
    <property type="entry name" value="Nuc_binding_HP_1000"/>
    <property type="match status" value="1"/>
</dbReference>
<gene>
    <name evidence="2" type="ORF">KZX47_12715</name>
</gene>
<dbReference type="InterPro" id="IPR002586">
    <property type="entry name" value="CobQ/CobB/MinD/ParA_Nub-bd_dom"/>
</dbReference>
<evidence type="ECO:0000313" key="2">
    <source>
        <dbReference type="EMBL" id="MBW6396006.1"/>
    </source>
</evidence>
<dbReference type="InterPro" id="IPR050678">
    <property type="entry name" value="DNA_Partitioning_ATPase"/>
</dbReference>
<dbReference type="Pfam" id="PF01656">
    <property type="entry name" value="CbiA"/>
    <property type="match status" value="1"/>
</dbReference>
<name>A0ABS7A131_9DEIN</name>
<dbReference type="EMBL" id="JAHXRS010000029">
    <property type="protein sequence ID" value="MBW6396006.1"/>
    <property type="molecule type" value="Genomic_DNA"/>
</dbReference>
<evidence type="ECO:0000259" key="1">
    <source>
        <dbReference type="Pfam" id="PF01656"/>
    </source>
</evidence>
<dbReference type="InterPro" id="IPR027417">
    <property type="entry name" value="P-loop_NTPase"/>
</dbReference>
<dbReference type="PANTHER" id="PTHR13696:SF96">
    <property type="entry name" value="COBQ_COBB_MIND_PARA NUCLEOTIDE BINDING DOMAIN-CONTAINING PROTEIN"/>
    <property type="match status" value="1"/>
</dbReference>